<dbReference type="PANTHER" id="PTHR43747">
    <property type="entry name" value="FAD-BINDING PROTEIN"/>
    <property type="match status" value="1"/>
</dbReference>
<protein>
    <recommendedName>
        <fullName evidence="4">FAD-dependent oxidoreductase</fullName>
    </recommendedName>
</protein>
<keyword evidence="3" id="KW-1185">Reference proteome</keyword>
<dbReference type="Proteomes" id="UP000004931">
    <property type="component" value="Unassembled WGS sequence"/>
</dbReference>
<dbReference type="GO" id="GO:0016491">
    <property type="term" value="F:oxidoreductase activity"/>
    <property type="evidence" value="ECO:0007669"/>
    <property type="project" value="UniProtKB-KW"/>
</dbReference>
<dbReference type="eggNOG" id="COG0644">
    <property type="taxonomic scope" value="Bacteria"/>
</dbReference>
<comment type="caution">
    <text evidence="2">The sequence shown here is derived from an EMBL/GenBank/DDBJ whole genome shotgun (WGS) entry which is preliminary data.</text>
</comment>
<keyword evidence="1" id="KW-0560">Oxidoreductase</keyword>
<dbReference type="Pfam" id="PF13450">
    <property type="entry name" value="NAD_binding_8"/>
    <property type="match status" value="1"/>
</dbReference>
<evidence type="ECO:0000256" key="1">
    <source>
        <dbReference type="ARBA" id="ARBA00023002"/>
    </source>
</evidence>
<dbReference type="SUPFAM" id="SSF51905">
    <property type="entry name" value="FAD/NAD(P)-binding domain"/>
    <property type="match status" value="1"/>
</dbReference>
<dbReference type="EMBL" id="AAVT01000008">
    <property type="protein sequence ID" value="EAW30406.1"/>
    <property type="molecule type" value="Genomic_DNA"/>
</dbReference>
<dbReference type="InterPro" id="IPR036188">
    <property type="entry name" value="FAD/NAD-bd_sf"/>
</dbReference>
<dbReference type="OrthoDB" id="9790035at2"/>
<organism evidence="2 3">
    <name type="scientific">marine gamma proteobacterium HTCC2143</name>
    <dbReference type="NCBI Taxonomy" id="247633"/>
    <lineage>
        <taxon>Bacteria</taxon>
        <taxon>Pseudomonadati</taxon>
        <taxon>Pseudomonadota</taxon>
        <taxon>Gammaproteobacteria</taxon>
        <taxon>Cellvibrionales</taxon>
        <taxon>Spongiibacteraceae</taxon>
        <taxon>BD1-7 clade</taxon>
    </lineage>
</organism>
<name>A0YFJ2_9GAMM</name>
<dbReference type="STRING" id="247633.GP2143_09380"/>
<accession>A0YFJ2</accession>
<evidence type="ECO:0008006" key="4">
    <source>
        <dbReference type="Google" id="ProtNLM"/>
    </source>
</evidence>
<dbReference type="PANTHER" id="PTHR43747:SF5">
    <property type="entry name" value="FAD-BINDING DOMAIN-CONTAINING PROTEIN"/>
    <property type="match status" value="1"/>
</dbReference>
<dbReference type="InterPro" id="IPR050816">
    <property type="entry name" value="Flavin-dep_Halogenase_NPB"/>
</dbReference>
<dbReference type="AlphaFoldDB" id="A0YFJ2"/>
<dbReference type="PRINTS" id="PR00420">
    <property type="entry name" value="RNGMNOXGNASE"/>
</dbReference>
<sequence>MTGKIAIVGAGICGLGASLALMRKGYQVTLFERDNPPPAGGGDAAFFDWDRKGAGQFRHPHAFLGLMCNLIQDNYPDLLDDFTSAGALRVEFEQMIPPDLRRKYTPEPGDERLWILMCRRATIETVLRRYVERQQNINIISGKAVTGFVVDDQSDDLKVTGLQLGDTTFFADIVIDASGRTTKFPGWFKALGHEIEEEKDDAEIVYFTRHYKLKPGVAEPSADGPERPAGDLGYLKYGLFKCEDGNFSIIICVPAAEIALRKAVNNAEQFDEICLNIPGLQPWVREDVSLATTDSFGFGDIHAVWRHYIQNEKPVALNFFAVGDASVRTNPLYGRGCSIGMQHAHLLADVIASDPSPVQRALTFDARTTEEIRPIFKASLDEDKKAIKQSAAIMAGELVEKSDGFKKWFAVAFGDAMAAAIQNEIHVLRGFLQTFHLLEKPGDFLQDKRIRHTVYRYMLRGRKKNAAARIVNGPNRDEMLTGLENFADVRKTA</sequence>
<gene>
    <name evidence="2" type="ORF">GP2143_09380</name>
</gene>
<reference evidence="2 3" key="1">
    <citation type="journal article" date="2010" name="J. Bacteriol.">
        <title>Genome sequence of the oligotrophic marine Gammaproteobacterium HTCC2143, isolated from the Oregon Coast.</title>
        <authorList>
            <person name="Oh H.M."/>
            <person name="Kang I."/>
            <person name="Ferriera S."/>
            <person name="Giovannoni S.J."/>
            <person name="Cho J.C."/>
        </authorList>
    </citation>
    <scope>NUCLEOTIDE SEQUENCE [LARGE SCALE GENOMIC DNA]</scope>
    <source>
        <strain evidence="2 3">HTCC2143</strain>
    </source>
</reference>
<evidence type="ECO:0000313" key="3">
    <source>
        <dbReference type="Proteomes" id="UP000004931"/>
    </source>
</evidence>
<proteinExistence type="predicted"/>
<dbReference type="Gene3D" id="3.50.50.60">
    <property type="entry name" value="FAD/NAD(P)-binding domain"/>
    <property type="match status" value="1"/>
</dbReference>
<evidence type="ECO:0000313" key="2">
    <source>
        <dbReference type="EMBL" id="EAW30406.1"/>
    </source>
</evidence>